<evidence type="ECO:0000313" key="4">
    <source>
        <dbReference type="Proteomes" id="UP000015346"/>
    </source>
</evidence>
<feature type="domain" description="DJ-1/PfpI" evidence="2">
    <location>
        <begin position="27"/>
        <end position="168"/>
    </location>
</feature>
<dbReference type="Gene3D" id="3.40.50.880">
    <property type="match status" value="1"/>
</dbReference>
<evidence type="ECO:0000256" key="1">
    <source>
        <dbReference type="SAM" id="MobiDB-lite"/>
    </source>
</evidence>
<dbReference type="HOGENOM" id="CLU_1377256_0_0_5"/>
<dbReference type="Pfam" id="PF01965">
    <property type="entry name" value="DJ-1_PfpI"/>
    <property type="match status" value="1"/>
</dbReference>
<evidence type="ECO:0000313" key="3">
    <source>
        <dbReference type="EMBL" id="EPX83289.1"/>
    </source>
</evidence>
<dbReference type="RefSeq" id="WP_021098978.1">
    <property type="nucleotide sequence ID" value="NZ_KE557324.1"/>
</dbReference>
<dbReference type="InterPro" id="IPR029062">
    <property type="entry name" value="Class_I_gatase-like"/>
</dbReference>
<dbReference type="InterPro" id="IPR002818">
    <property type="entry name" value="DJ-1/PfpI"/>
</dbReference>
<dbReference type="EMBL" id="AOLV01000033">
    <property type="protein sequence ID" value="EPX83289.1"/>
    <property type="molecule type" value="Genomic_DNA"/>
</dbReference>
<evidence type="ECO:0000259" key="2">
    <source>
        <dbReference type="Pfam" id="PF01965"/>
    </source>
</evidence>
<sequence length="198" mass="20674">MSHRFASGPVASPLAVTILVLPGSSLMSLAATVEPWRALNRLSPELRADWRLVSLDGGPVLLSSGMPFAVQGPLGPDLSGDLLAIIGGIDALEHARPALGMLRGLVRRFARVAGIESGAWVLGGLGLLEGRRATAHWEDHEEFLLRHPGVDVRPDRWVADGPVLTAGGGLARPRPDAASDPRALGTGGGSRGGQRLCL</sequence>
<keyword evidence="4" id="KW-1185">Reference proteome</keyword>
<dbReference type="CDD" id="cd03136">
    <property type="entry name" value="GATase1_AraC_ArgR_like"/>
    <property type="match status" value="1"/>
</dbReference>
<dbReference type="STRING" id="1123069.ruthe_02915"/>
<dbReference type="Proteomes" id="UP000015346">
    <property type="component" value="Unassembled WGS sequence"/>
</dbReference>
<gene>
    <name evidence="3" type="ORF">ruthe_02915</name>
</gene>
<comment type="caution">
    <text evidence="3">The sequence shown here is derived from an EMBL/GenBank/DDBJ whole genome shotgun (WGS) entry which is preliminary data.</text>
</comment>
<protein>
    <submittedName>
        <fullName evidence="3">Transcriptional regulator</fullName>
    </submittedName>
</protein>
<dbReference type="AlphaFoldDB" id="S9SAK3"/>
<proteinExistence type="predicted"/>
<accession>S9SAK3</accession>
<feature type="region of interest" description="Disordered" evidence="1">
    <location>
        <begin position="166"/>
        <end position="198"/>
    </location>
</feature>
<dbReference type="GO" id="GO:0006355">
    <property type="term" value="P:regulation of DNA-templated transcription"/>
    <property type="evidence" value="ECO:0007669"/>
    <property type="project" value="TreeGrafter"/>
</dbReference>
<name>S9SAK3_9RHOB</name>
<organism evidence="3 4">
    <name type="scientific">Rubellimicrobium thermophilum DSM 16684</name>
    <dbReference type="NCBI Taxonomy" id="1123069"/>
    <lineage>
        <taxon>Bacteria</taxon>
        <taxon>Pseudomonadati</taxon>
        <taxon>Pseudomonadota</taxon>
        <taxon>Alphaproteobacteria</taxon>
        <taxon>Rhodobacterales</taxon>
        <taxon>Roseobacteraceae</taxon>
        <taxon>Rubellimicrobium</taxon>
    </lineage>
</organism>
<dbReference type="InterPro" id="IPR052158">
    <property type="entry name" value="INH-QAR"/>
</dbReference>
<dbReference type="PANTHER" id="PTHR43130:SF3">
    <property type="entry name" value="HTH-TYPE TRANSCRIPTIONAL REGULATOR RV1931C"/>
    <property type="match status" value="1"/>
</dbReference>
<dbReference type="PANTHER" id="PTHR43130">
    <property type="entry name" value="ARAC-FAMILY TRANSCRIPTIONAL REGULATOR"/>
    <property type="match status" value="1"/>
</dbReference>
<reference evidence="3 4" key="1">
    <citation type="journal article" date="2013" name="Stand. Genomic Sci.">
        <title>Genome sequence of the reddish-pigmented Rubellimicrobium thermophilum type strain (DSM 16684(T)), a member of the Roseobacter clade.</title>
        <authorList>
            <person name="Fiebig A."/>
            <person name="Riedel T."/>
            <person name="Gronow S."/>
            <person name="Petersen J."/>
            <person name="Klenk H.P."/>
            <person name="Goker M."/>
        </authorList>
    </citation>
    <scope>NUCLEOTIDE SEQUENCE [LARGE SCALE GENOMIC DNA]</scope>
    <source>
        <strain evidence="3 4">DSM 16684</strain>
    </source>
</reference>
<dbReference type="SUPFAM" id="SSF52317">
    <property type="entry name" value="Class I glutamine amidotransferase-like"/>
    <property type="match status" value="1"/>
</dbReference>